<dbReference type="Proteomes" id="UP001566132">
    <property type="component" value="Unassembled WGS sequence"/>
</dbReference>
<sequence>MFAFEKIGLRVRGFLPQMFWILVIWIVPPKTFTLYVKKIGQPPSFTELEFGPSTRVPDLGLERHKCVDFL</sequence>
<keyword evidence="3" id="KW-1185">Reference proteome</keyword>
<gene>
    <name evidence="2" type="ORF">ABEB36_005974</name>
</gene>
<keyword evidence="1" id="KW-0472">Membrane</keyword>
<dbReference type="AlphaFoldDB" id="A0ABD1F024"/>
<dbReference type="EMBL" id="JBDJPC010000004">
    <property type="protein sequence ID" value="KAL1506649.1"/>
    <property type="molecule type" value="Genomic_DNA"/>
</dbReference>
<organism evidence="2 3">
    <name type="scientific">Hypothenemus hampei</name>
    <name type="common">Coffee berry borer</name>
    <dbReference type="NCBI Taxonomy" id="57062"/>
    <lineage>
        <taxon>Eukaryota</taxon>
        <taxon>Metazoa</taxon>
        <taxon>Ecdysozoa</taxon>
        <taxon>Arthropoda</taxon>
        <taxon>Hexapoda</taxon>
        <taxon>Insecta</taxon>
        <taxon>Pterygota</taxon>
        <taxon>Neoptera</taxon>
        <taxon>Endopterygota</taxon>
        <taxon>Coleoptera</taxon>
        <taxon>Polyphaga</taxon>
        <taxon>Cucujiformia</taxon>
        <taxon>Curculionidae</taxon>
        <taxon>Scolytinae</taxon>
        <taxon>Hypothenemus</taxon>
    </lineage>
</organism>
<evidence type="ECO:0000313" key="2">
    <source>
        <dbReference type="EMBL" id="KAL1506649.1"/>
    </source>
</evidence>
<evidence type="ECO:0000256" key="1">
    <source>
        <dbReference type="SAM" id="Phobius"/>
    </source>
</evidence>
<reference evidence="2 3" key="1">
    <citation type="submission" date="2024-05" db="EMBL/GenBank/DDBJ databases">
        <title>Genetic variation in Jamaican populations of the coffee berry borer (Hypothenemus hampei).</title>
        <authorList>
            <person name="Errbii M."/>
            <person name="Myrie A."/>
        </authorList>
    </citation>
    <scope>NUCLEOTIDE SEQUENCE [LARGE SCALE GENOMIC DNA]</scope>
    <source>
        <strain evidence="2">JA-Hopewell-2020-01-JO</strain>
        <tissue evidence="2">Whole body</tissue>
    </source>
</reference>
<keyword evidence="1" id="KW-0812">Transmembrane</keyword>
<proteinExistence type="predicted"/>
<feature type="transmembrane region" description="Helical" evidence="1">
    <location>
        <begin position="18"/>
        <end position="36"/>
    </location>
</feature>
<accession>A0ABD1F024</accession>
<protein>
    <submittedName>
        <fullName evidence="2">Uncharacterized protein</fullName>
    </submittedName>
</protein>
<comment type="caution">
    <text evidence="2">The sequence shown here is derived from an EMBL/GenBank/DDBJ whole genome shotgun (WGS) entry which is preliminary data.</text>
</comment>
<name>A0ABD1F024_HYPHA</name>
<keyword evidence="1" id="KW-1133">Transmembrane helix</keyword>
<evidence type="ECO:0000313" key="3">
    <source>
        <dbReference type="Proteomes" id="UP001566132"/>
    </source>
</evidence>